<dbReference type="InterPro" id="IPR052982">
    <property type="entry name" value="SRP1/TIP1-like"/>
</dbReference>
<accession>A0A2T9Z6W2</accession>
<dbReference type="PANTHER" id="PTHR40633:SF5">
    <property type="entry name" value="ANCHORED PROTEIN, PUTATIVE (AFU_ORTHOLOGUE AFUA_8G04370)-RELATED"/>
    <property type="match status" value="1"/>
</dbReference>
<feature type="domain" description="Yeast cell wall synthesis Kre9/Knh1-like N-terminal" evidence="3">
    <location>
        <begin position="24"/>
        <end position="114"/>
    </location>
</feature>
<evidence type="ECO:0000313" key="4">
    <source>
        <dbReference type="EMBL" id="PVV00320.1"/>
    </source>
</evidence>
<dbReference type="EMBL" id="MBFS01002092">
    <property type="protein sequence ID" value="PVV00320.1"/>
    <property type="molecule type" value="Genomic_DNA"/>
</dbReference>
<dbReference type="AlphaFoldDB" id="A0A2T9Z6W2"/>
<dbReference type="STRING" id="133381.A0A2T9Z6W2"/>
<dbReference type="Pfam" id="PF10342">
    <property type="entry name" value="Kre9_KNH"/>
    <property type="match status" value="1"/>
</dbReference>
<evidence type="ECO:0000256" key="2">
    <source>
        <dbReference type="SAM" id="SignalP"/>
    </source>
</evidence>
<dbReference type="InterPro" id="IPR018466">
    <property type="entry name" value="Kre9/Knh1-like_N"/>
</dbReference>
<dbReference type="OrthoDB" id="2260257at2759"/>
<name>A0A2T9Z6W2_9FUNG</name>
<dbReference type="PANTHER" id="PTHR40633">
    <property type="entry name" value="MATRIX PROTEIN, PUTATIVE (AFU_ORTHOLOGUE AFUA_8G05410)-RELATED"/>
    <property type="match status" value="1"/>
</dbReference>
<evidence type="ECO:0000313" key="5">
    <source>
        <dbReference type="Proteomes" id="UP000245609"/>
    </source>
</evidence>
<feature type="signal peptide" evidence="2">
    <location>
        <begin position="1"/>
        <end position="17"/>
    </location>
</feature>
<gene>
    <name evidence="4" type="ORF">BB560_005304</name>
</gene>
<evidence type="ECO:0000256" key="1">
    <source>
        <dbReference type="ARBA" id="ARBA00022729"/>
    </source>
</evidence>
<reference evidence="4 5" key="1">
    <citation type="journal article" date="2018" name="MBio">
        <title>Comparative Genomics Reveals the Core Gene Toolbox for the Fungus-Insect Symbiosis.</title>
        <authorList>
            <person name="Wang Y."/>
            <person name="Stata M."/>
            <person name="Wang W."/>
            <person name="Stajich J.E."/>
            <person name="White M.M."/>
            <person name="Moncalvo J.M."/>
        </authorList>
    </citation>
    <scope>NUCLEOTIDE SEQUENCE [LARGE SCALE GENOMIC DNA]</scope>
    <source>
        <strain evidence="4 5">SC-DP-2</strain>
    </source>
</reference>
<keyword evidence="1 2" id="KW-0732">Signal</keyword>
<feature type="chain" id="PRO_5015421479" description="Yeast cell wall synthesis Kre9/Knh1-like N-terminal domain-containing protein" evidence="2">
    <location>
        <begin position="18"/>
        <end position="126"/>
    </location>
</feature>
<evidence type="ECO:0000259" key="3">
    <source>
        <dbReference type="Pfam" id="PF10342"/>
    </source>
</evidence>
<feature type="non-terminal residue" evidence="4">
    <location>
        <position position="126"/>
    </location>
</feature>
<proteinExistence type="predicted"/>
<protein>
    <recommendedName>
        <fullName evidence="3">Yeast cell wall synthesis Kre9/Knh1-like N-terminal domain-containing protein</fullName>
    </recommendedName>
</protein>
<organism evidence="4 5">
    <name type="scientific">Smittium megazygosporum</name>
    <dbReference type="NCBI Taxonomy" id="133381"/>
    <lineage>
        <taxon>Eukaryota</taxon>
        <taxon>Fungi</taxon>
        <taxon>Fungi incertae sedis</taxon>
        <taxon>Zoopagomycota</taxon>
        <taxon>Kickxellomycotina</taxon>
        <taxon>Harpellomycetes</taxon>
        <taxon>Harpellales</taxon>
        <taxon>Legeriomycetaceae</taxon>
        <taxon>Smittium</taxon>
    </lineage>
</organism>
<sequence>MFKVLSTCALFFSLVFGEIFINNPVGSTQWTAGQAQTVSWISSDGSPLTGTVSIVLRNGDPNALNPGTTLASAIPAGSGSTSVQLPDNLAPGSDYTISIVDNNNASVYSHTFAIAGSGNPLQASSS</sequence>
<dbReference type="Proteomes" id="UP000245609">
    <property type="component" value="Unassembled WGS sequence"/>
</dbReference>
<keyword evidence="5" id="KW-1185">Reference proteome</keyword>
<comment type="caution">
    <text evidence="4">The sequence shown here is derived from an EMBL/GenBank/DDBJ whole genome shotgun (WGS) entry which is preliminary data.</text>
</comment>